<comment type="caution">
    <text evidence="2">The sequence shown here is derived from an EMBL/GenBank/DDBJ whole genome shotgun (WGS) entry which is preliminary data.</text>
</comment>
<dbReference type="Gene3D" id="3.30.70.1230">
    <property type="entry name" value="Nucleotide cyclase"/>
    <property type="match status" value="1"/>
</dbReference>
<evidence type="ECO:0000313" key="3">
    <source>
        <dbReference type="Proteomes" id="UP000095463"/>
    </source>
</evidence>
<dbReference type="OrthoDB" id="9807521at2"/>
<dbReference type="RefSeq" id="WP_069907947.1">
    <property type="nucleotide sequence ID" value="NZ_LAJE02000044.1"/>
</dbReference>
<organism evidence="2 3">
    <name type="scientific">Devosia insulae DS-56</name>
    <dbReference type="NCBI Taxonomy" id="1116389"/>
    <lineage>
        <taxon>Bacteria</taxon>
        <taxon>Pseudomonadati</taxon>
        <taxon>Pseudomonadota</taxon>
        <taxon>Alphaproteobacteria</taxon>
        <taxon>Hyphomicrobiales</taxon>
        <taxon>Devosiaceae</taxon>
        <taxon>Devosia</taxon>
    </lineage>
</organism>
<proteinExistence type="predicted"/>
<dbReference type="InterPro" id="IPR011990">
    <property type="entry name" value="TPR-like_helical_dom_sf"/>
</dbReference>
<feature type="domain" description="Guanylate cyclase" evidence="1">
    <location>
        <begin position="11"/>
        <end position="125"/>
    </location>
</feature>
<dbReference type="AlphaFoldDB" id="A0A1E5XWN4"/>
<reference evidence="2 3" key="1">
    <citation type="journal article" date="2015" name="Genome Announc.">
        <title>Genome Assemblies of Three Soil-Associated Devosia species: D. insulae, D. limi, and D. soli.</title>
        <authorList>
            <person name="Hassan Y.I."/>
            <person name="Lepp D."/>
            <person name="Zhou T."/>
        </authorList>
    </citation>
    <scope>NUCLEOTIDE SEQUENCE [LARGE SCALE GENOMIC DNA]</scope>
    <source>
        <strain evidence="2 3">DS-56</strain>
    </source>
</reference>
<sequence length="587" mass="64390">MEHVLSRRLAAVLCADVAGYSALVGADESGTVAALKGHQTAVLQLLQRHGGRVVDLAGDGIVAEFSSTVSAVEAAVAMQALMAERNADVPVNKRLVFRVGVNQGDVVHDDSHIYGDGINVAARLQQIGEPGGVYVSGKVFEEVRDRMKTGFRDLGERELKNIARPVRVFEVVTGVGRSTRSPEFGPVTPRRPTVAVLPFDNMGGDSEQEYFADGVVEDIITALSRFRDFAVVARNSSFVYKGRAVDVRQVGRELGVRYVLEGSVRRARDRLRITAQLVDAMTGAHLWADKFDGKLDDVFEFQDQITLKVASVAEPTIRWAEIERSRRERPDSVEAYDLYLRALPMHLSQTRDANAEAIALLLKAIELEPNNPTFLVYAGNAMLHRSTMGWPAIGTDDTAHGIELVERALANARDDAVALSLSSMMLIHNLRDYDRGLMLTQRAVEANPNNLTVMIFAGITHLHIGNVDDAIAFSEHAIRLSPSLDGAHWPLTAISHAQMIKENYEEALVWAKRSVSANPSFVCTYWMLVAANAHLGRMDEARRHLVTLKRLSPGVTIAQVWAAQPQKDASRTQAILDGLRLAGVAEQ</sequence>
<dbReference type="Pfam" id="PF00211">
    <property type="entry name" value="Guanylate_cyc"/>
    <property type="match status" value="1"/>
</dbReference>
<dbReference type="Gene3D" id="1.25.40.10">
    <property type="entry name" value="Tetratricopeptide repeat domain"/>
    <property type="match status" value="1"/>
</dbReference>
<dbReference type="PROSITE" id="PS50125">
    <property type="entry name" value="GUANYLATE_CYCLASE_2"/>
    <property type="match status" value="1"/>
</dbReference>
<dbReference type="Gene3D" id="3.40.50.10610">
    <property type="entry name" value="ABC-type transport auxiliary lipoprotein component"/>
    <property type="match status" value="1"/>
</dbReference>
<evidence type="ECO:0000313" key="2">
    <source>
        <dbReference type="EMBL" id="OEO32984.1"/>
    </source>
</evidence>
<dbReference type="CDD" id="cd07302">
    <property type="entry name" value="CHD"/>
    <property type="match status" value="1"/>
</dbReference>
<accession>A0A1E5XWN4</accession>
<dbReference type="GO" id="GO:0035556">
    <property type="term" value="P:intracellular signal transduction"/>
    <property type="evidence" value="ECO:0007669"/>
    <property type="project" value="InterPro"/>
</dbReference>
<dbReference type="PANTHER" id="PTHR43081:SF19">
    <property type="entry name" value="PH-SENSITIVE ADENYLATE CYCLASE RV1264"/>
    <property type="match status" value="1"/>
</dbReference>
<dbReference type="SUPFAM" id="SSF55073">
    <property type="entry name" value="Nucleotide cyclase"/>
    <property type="match status" value="1"/>
</dbReference>
<dbReference type="EMBL" id="LAJE02000044">
    <property type="protein sequence ID" value="OEO32984.1"/>
    <property type="molecule type" value="Genomic_DNA"/>
</dbReference>
<dbReference type="PANTHER" id="PTHR43081">
    <property type="entry name" value="ADENYLATE CYCLASE, TERMINAL-DIFFERENTIATION SPECIFIC-RELATED"/>
    <property type="match status" value="1"/>
</dbReference>
<keyword evidence="3" id="KW-1185">Reference proteome</keyword>
<dbReference type="GO" id="GO:0004016">
    <property type="term" value="F:adenylate cyclase activity"/>
    <property type="evidence" value="ECO:0007669"/>
    <property type="project" value="UniProtKB-ARBA"/>
</dbReference>
<evidence type="ECO:0000259" key="1">
    <source>
        <dbReference type="PROSITE" id="PS50125"/>
    </source>
</evidence>
<gene>
    <name evidence="2" type="ORF">VW23_009230</name>
</gene>
<dbReference type="InterPro" id="IPR001054">
    <property type="entry name" value="A/G_cyclase"/>
</dbReference>
<dbReference type="Proteomes" id="UP000095463">
    <property type="component" value="Unassembled WGS sequence"/>
</dbReference>
<dbReference type="GO" id="GO:0006171">
    <property type="term" value="P:cAMP biosynthetic process"/>
    <property type="evidence" value="ECO:0007669"/>
    <property type="project" value="TreeGrafter"/>
</dbReference>
<dbReference type="InterPro" id="IPR050697">
    <property type="entry name" value="Adenylyl/Guanylyl_Cyclase_3/4"/>
</dbReference>
<dbReference type="InterPro" id="IPR029787">
    <property type="entry name" value="Nucleotide_cyclase"/>
</dbReference>
<dbReference type="SUPFAM" id="SSF48452">
    <property type="entry name" value="TPR-like"/>
    <property type="match status" value="1"/>
</dbReference>
<protein>
    <submittedName>
        <fullName evidence="2">Adenylate cyclase</fullName>
    </submittedName>
</protein>
<name>A0A1E5XWN4_9HYPH</name>